<dbReference type="OrthoDB" id="272077at2759"/>
<comment type="similarity">
    <text evidence="1">Belongs to the sel-1 family.</text>
</comment>
<gene>
    <name evidence="2" type="ORF">BCR44DRAFT_148384</name>
</gene>
<dbReference type="GO" id="GO:0005789">
    <property type="term" value="C:endoplasmic reticulum membrane"/>
    <property type="evidence" value="ECO:0007669"/>
    <property type="project" value="TreeGrafter"/>
</dbReference>
<dbReference type="EMBL" id="MCFL01000007">
    <property type="protein sequence ID" value="ORZ38783.1"/>
    <property type="molecule type" value="Genomic_DNA"/>
</dbReference>
<dbReference type="Pfam" id="PF08238">
    <property type="entry name" value="Sel1"/>
    <property type="match status" value="11"/>
</dbReference>
<organism evidence="2 3">
    <name type="scientific">Catenaria anguillulae PL171</name>
    <dbReference type="NCBI Taxonomy" id="765915"/>
    <lineage>
        <taxon>Eukaryota</taxon>
        <taxon>Fungi</taxon>
        <taxon>Fungi incertae sedis</taxon>
        <taxon>Blastocladiomycota</taxon>
        <taxon>Blastocladiomycetes</taxon>
        <taxon>Blastocladiales</taxon>
        <taxon>Catenariaceae</taxon>
        <taxon>Catenaria</taxon>
    </lineage>
</organism>
<dbReference type="SUPFAM" id="SSF81901">
    <property type="entry name" value="HCP-like"/>
    <property type="match status" value="3"/>
</dbReference>
<evidence type="ECO:0000313" key="2">
    <source>
        <dbReference type="EMBL" id="ORZ38783.1"/>
    </source>
</evidence>
<comment type="caution">
    <text evidence="2">The sequence shown here is derived from an EMBL/GenBank/DDBJ whole genome shotgun (WGS) entry which is preliminary data.</text>
</comment>
<dbReference type="STRING" id="765915.A0A1Y2HYG8"/>
<dbReference type="PANTHER" id="PTHR11102:SF147">
    <property type="entry name" value="SEL1L ADAPTOR SUBUNIT OF ERAD E3 UBIQUITIN LIGASE"/>
    <property type="match status" value="1"/>
</dbReference>
<dbReference type="InterPro" id="IPR006597">
    <property type="entry name" value="Sel1-like"/>
</dbReference>
<reference evidence="2 3" key="1">
    <citation type="submission" date="2016-07" db="EMBL/GenBank/DDBJ databases">
        <title>Pervasive Adenine N6-methylation of Active Genes in Fungi.</title>
        <authorList>
            <consortium name="DOE Joint Genome Institute"/>
            <person name="Mondo S.J."/>
            <person name="Dannebaum R.O."/>
            <person name="Kuo R.C."/>
            <person name="Labutti K."/>
            <person name="Haridas S."/>
            <person name="Kuo A."/>
            <person name="Salamov A."/>
            <person name="Ahrendt S.R."/>
            <person name="Lipzen A."/>
            <person name="Sullivan W."/>
            <person name="Andreopoulos W.B."/>
            <person name="Clum A."/>
            <person name="Lindquist E."/>
            <person name="Daum C."/>
            <person name="Ramamoorthy G.K."/>
            <person name="Gryganskyi A."/>
            <person name="Culley D."/>
            <person name="Magnuson J.K."/>
            <person name="James T.Y."/>
            <person name="O'Malley M.A."/>
            <person name="Stajich J.E."/>
            <person name="Spatafora J.W."/>
            <person name="Visel A."/>
            <person name="Grigoriev I.V."/>
        </authorList>
    </citation>
    <scope>NUCLEOTIDE SEQUENCE [LARGE SCALE GENOMIC DNA]</scope>
    <source>
        <strain evidence="2 3">PL171</strain>
    </source>
</reference>
<evidence type="ECO:0008006" key="4">
    <source>
        <dbReference type="Google" id="ProtNLM"/>
    </source>
</evidence>
<protein>
    <recommendedName>
        <fullName evidence="4">Sel1 domain protein repeat-containing protein</fullName>
    </recommendedName>
</protein>
<dbReference type="PANTHER" id="PTHR11102">
    <property type="entry name" value="SEL-1-LIKE PROTEIN"/>
    <property type="match status" value="1"/>
</dbReference>
<dbReference type="SMART" id="SM00671">
    <property type="entry name" value="SEL1"/>
    <property type="match status" value="11"/>
</dbReference>
<evidence type="ECO:0000313" key="3">
    <source>
        <dbReference type="Proteomes" id="UP000193411"/>
    </source>
</evidence>
<dbReference type="AlphaFoldDB" id="A0A1Y2HYG8"/>
<accession>A0A1Y2HYG8</accession>
<proteinExistence type="inferred from homology"/>
<name>A0A1Y2HYG8_9FUNG</name>
<dbReference type="InterPro" id="IPR050767">
    <property type="entry name" value="Sel1_AlgK"/>
</dbReference>
<dbReference type="Proteomes" id="UP000193411">
    <property type="component" value="Unassembled WGS sequence"/>
</dbReference>
<dbReference type="InterPro" id="IPR011990">
    <property type="entry name" value="TPR-like_helical_dom_sf"/>
</dbReference>
<dbReference type="GO" id="GO:0036503">
    <property type="term" value="P:ERAD pathway"/>
    <property type="evidence" value="ECO:0007669"/>
    <property type="project" value="TreeGrafter"/>
</dbReference>
<sequence length="435" mass="47264">MAAELYATGVSAFFGDNGKVNYEEALKAFTAASEQGHAEASYALGYMYDHAHGVESDFAKARELYVKSWEAGKVASAAAAIAYLHFEGDGCDVDHTLAKEWFNKASEQLQKDADSGDRHAMYWLANARLDGDLIEEDQSGALELFKKAADAGSVEAMLMAGFIMQENEEYEEAYELYTKAGAKGNGNAMCVLAQFHLEGLGCEQSVDKAVELYNKAFDELKEPAALVGLSALYIDDSVEGITKDVAKSIALLEQAAALGDDDAMMTLASVYSGEVTDDIEEDMTKVLEWYNKAAEKKNTEALNHLAFMYMSGTGVDKDVAKGLELHERAAGFGDSDAMVMLGQIYHSGADGDVDVDLAKAVQFYEKAASRGSGMAMRILAQMYEEGEGVEKNAEKAAEWLEKAEAADDSDLEWGDCCEDEDCEGDCIEEEEETEE</sequence>
<dbReference type="Gene3D" id="1.25.40.10">
    <property type="entry name" value="Tetratricopeptide repeat domain"/>
    <property type="match status" value="3"/>
</dbReference>
<evidence type="ECO:0000256" key="1">
    <source>
        <dbReference type="ARBA" id="ARBA00038101"/>
    </source>
</evidence>
<keyword evidence="3" id="KW-1185">Reference proteome</keyword>